<sequence>MLPSHSRTGEPASRSNLAQCQVYLFNSHLLAADDVEFRLSHDILYTLPQVGTSREAPSLELLASIRT</sequence>
<comment type="caution">
    <text evidence="1">The sequence shown here is derived from an EMBL/GenBank/DDBJ whole genome shotgun (WGS) entry which is preliminary data.</text>
</comment>
<evidence type="ECO:0000313" key="1">
    <source>
        <dbReference type="EMBL" id="GFF81371.1"/>
    </source>
</evidence>
<proteinExistence type="predicted"/>
<reference evidence="1 2" key="1">
    <citation type="submission" date="2020-01" db="EMBL/GenBank/DDBJ databases">
        <title>Draft genome sequence of Aspergillus udagawae IFM 53868.</title>
        <authorList>
            <person name="Takahashi H."/>
            <person name="Yaguchi T."/>
        </authorList>
    </citation>
    <scope>NUCLEOTIDE SEQUENCE [LARGE SCALE GENOMIC DNA]</scope>
    <source>
        <strain evidence="1 2">IFM 53868</strain>
    </source>
</reference>
<name>A0ABQ1AGA4_9EURO</name>
<evidence type="ECO:0000313" key="2">
    <source>
        <dbReference type="Proteomes" id="UP000465266"/>
    </source>
</evidence>
<protein>
    <submittedName>
        <fullName evidence="1">Uncharacterized protein</fullName>
    </submittedName>
</protein>
<accession>A0ABQ1AGA4</accession>
<dbReference type="EMBL" id="BLKG01000023">
    <property type="protein sequence ID" value="GFF81371.1"/>
    <property type="molecule type" value="Genomic_DNA"/>
</dbReference>
<organism evidence="1 2">
    <name type="scientific">Aspergillus udagawae</name>
    <dbReference type="NCBI Taxonomy" id="91492"/>
    <lineage>
        <taxon>Eukaryota</taxon>
        <taxon>Fungi</taxon>
        <taxon>Dikarya</taxon>
        <taxon>Ascomycota</taxon>
        <taxon>Pezizomycotina</taxon>
        <taxon>Eurotiomycetes</taxon>
        <taxon>Eurotiomycetidae</taxon>
        <taxon>Eurotiales</taxon>
        <taxon>Aspergillaceae</taxon>
        <taxon>Aspergillus</taxon>
        <taxon>Aspergillus subgen. Fumigati</taxon>
    </lineage>
</organism>
<gene>
    <name evidence="1" type="ORF">IFM53868_03113</name>
</gene>
<dbReference type="Proteomes" id="UP000465266">
    <property type="component" value="Unassembled WGS sequence"/>
</dbReference>
<keyword evidence="2" id="KW-1185">Reference proteome</keyword>